<evidence type="ECO:0000256" key="6">
    <source>
        <dbReference type="RuleBase" id="RU367028"/>
    </source>
</evidence>
<feature type="region of interest" description="Disordered" evidence="7">
    <location>
        <begin position="46"/>
        <end position="66"/>
    </location>
</feature>
<protein>
    <recommendedName>
        <fullName evidence="6">Transcription repressor</fullName>
    </recommendedName>
    <alternativeName>
        <fullName evidence="6">Ovate family protein</fullName>
    </alternativeName>
</protein>
<keyword evidence="3 6" id="KW-0805">Transcription regulation</keyword>
<keyword evidence="4 6" id="KW-0804">Transcription</keyword>
<dbReference type="PANTHER" id="PTHR33057:SF224">
    <property type="entry name" value="TRANSCRIPTION REPRESSOR"/>
    <property type="match status" value="1"/>
</dbReference>
<keyword evidence="2 6" id="KW-0678">Repressor</keyword>
<dbReference type="OrthoDB" id="1928390at2759"/>
<evidence type="ECO:0000256" key="3">
    <source>
        <dbReference type="ARBA" id="ARBA00023015"/>
    </source>
</evidence>
<dbReference type="EMBL" id="LR746264">
    <property type="protein sequence ID" value="CAA7387855.1"/>
    <property type="molecule type" value="Genomic_DNA"/>
</dbReference>
<sequence length="241" mass="26889">MGKRFRLRISRVIPSFQSCRSKDDAAVATGGAADLFEVKRKAVSQLQTSSRSKASQSFESEELSVHGSKQRDASSAFLWERDDHWHVLSRVDSSPRRKIDSDNMLKSTSEDDDDEGSETPESSHRSFSNFLPTLNPIFEPCDSSPAQRRRQLTAGSFAVVVKMSEDPYGDFRRSMMEMVAEKRIYDEGELEQLLRCFLSLNSQRHHAAVLRAFAAVWAAVFPGAAAATPAANFPHRTVGES</sequence>
<dbReference type="PANTHER" id="PTHR33057">
    <property type="entry name" value="TRANSCRIPTION REPRESSOR OFP7-RELATED"/>
    <property type="match status" value="1"/>
</dbReference>
<dbReference type="InterPro" id="IPR038933">
    <property type="entry name" value="Ovate"/>
</dbReference>
<dbReference type="PROSITE" id="PS51754">
    <property type="entry name" value="OVATE"/>
    <property type="match status" value="1"/>
</dbReference>
<dbReference type="Proteomes" id="UP000663760">
    <property type="component" value="Chromosome 1"/>
</dbReference>
<feature type="region of interest" description="Disordered" evidence="7">
    <location>
        <begin position="96"/>
        <end position="129"/>
    </location>
</feature>
<evidence type="ECO:0000313" key="9">
    <source>
        <dbReference type="EMBL" id="CAA7387855.1"/>
    </source>
</evidence>
<comment type="function">
    <text evidence="6">Transcriptional repressor that regulates multiple aspects of plant growth and development.</text>
</comment>
<evidence type="ECO:0000256" key="4">
    <source>
        <dbReference type="ARBA" id="ARBA00023163"/>
    </source>
</evidence>
<accession>A0A7I8JX80</accession>
<keyword evidence="5 6" id="KW-0539">Nucleus</keyword>
<gene>
    <name evidence="9" type="ORF">SI8410_01000202</name>
</gene>
<keyword evidence="10" id="KW-1185">Reference proteome</keyword>
<evidence type="ECO:0000256" key="7">
    <source>
        <dbReference type="SAM" id="MobiDB-lite"/>
    </source>
</evidence>
<organism evidence="9 10">
    <name type="scientific">Spirodela intermedia</name>
    <name type="common">Intermediate duckweed</name>
    <dbReference type="NCBI Taxonomy" id="51605"/>
    <lineage>
        <taxon>Eukaryota</taxon>
        <taxon>Viridiplantae</taxon>
        <taxon>Streptophyta</taxon>
        <taxon>Embryophyta</taxon>
        <taxon>Tracheophyta</taxon>
        <taxon>Spermatophyta</taxon>
        <taxon>Magnoliopsida</taxon>
        <taxon>Liliopsida</taxon>
        <taxon>Araceae</taxon>
        <taxon>Lemnoideae</taxon>
        <taxon>Spirodela</taxon>
    </lineage>
</organism>
<name>A0A7I8JX80_SPIIN</name>
<dbReference type="InterPro" id="IPR006458">
    <property type="entry name" value="Ovate_C"/>
</dbReference>
<evidence type="ECO:0000313" key="10">
    <source>
        <dbReference type="Proteomes" id="UP000663760"/>
    </source>
</evidence>
<feature type="domain" description="OVATE" evidence="8">
    <location>
        <begin position="160"/>
        <end position="219"/>
    </location>
</feature>
<dbReference type="NCBIfam" id="TIGR01568">
    <property type="entry name" value="A_thal_3678"/>
    <property type="match status" value="1"/>
</dbReference>
<dbReference type="GO" id="GO:0045892">
    <property type="term" value="P:negative regulation of DNA-templated transcription"/>
    <property type="evidence" value="ECO:0007669"/>
    <property type="project" value="UniProtKB-UniRule"/>
</dbReference>
<feature type="compositionally biased region" description="Polar residues" evidence="7">
    <location>
        <begin position="46"/>
        <end position="58"/>
    </location>
</feature>
<evidence type="ECO:0000256" key="5">
    <source>
        <dbReference type="ARBA" id="ARBA00023242"/>
    </source>
</evidence>
<evidence type="ECO:0000259" key="8">
    <source>
        <dbReference type="PROSITE" id="PS51754"/>
    </source>
</evidence>
<evidence type="ECO:0000256" key="1">
    <source>
        <dbReference type="ARBA" id="ARBA00004123"/>
    </source>
</evidence>
<evidence type="ECO:0000256" key="2">
    <source>
        <dbReference type="ARBA" id="ARBA00022491"/>
    </source>
</evidence>
<comment type="subcellular location">
    <subcellularLocation>
        <location evidence="1 6">Nucleus</location>
    </subcellularLocation>
</comment>
<proteinExistence type="predicted"/>
<reference evidence="9" key="1">
    <citation type="submission" date="2020-02" db="EMBL/GenBank/DDBJ databases">
        <authorList>
            <person name="Scholz U."/>
            <person name="Mascher M."/>
            <person name="Fiebig A."/>
        </authorList>
    </citation>
    <scope>NUCLEOTIDE SEQUENCE</scope>
</reference>
<dbReference type="Pfam" id="PF04844">
    <property type="entry name" value="Ovate"/>
    <property type="match status" value="1"/>
</dbReference>
<dbReference type="GO" id="GO:0005634">
    <property type="term" value="C:nucleus"/>
    <property type="evidence" value="ECO:0007669"/>
    <property type="project" value="UniProtKB-SubCell"/>
</dbReference>
<dbReference type="AlphaFoldDB" id="A0A7I8JX80"/>